<dbReference type="InterPro" id="IPR013785">
    <property type="entry name" value="Aldolase_TIM"/>
</dbReference>
<keyword evidence="4" id="KW-0456">Lyase</keyword>
<dbReference type="CDD" id="cd00452">
    <property type="entry name" value="KDPG_aldolase"/>
    <property type="match status" value="1"/>
</dbReference>
<comment type="similarity">
    <text evidence="2">Belongs to the KHG/KDPG aldolase family.</text>
</comment>
<evidence type="ECO:0000256" key="1">
    <source>
        <dbReference type="ARBA" id="ARBA00004761"/>
    </source>
</evidence>
<evidence type="ECO:0000256" key="5">
    <source>
        <dbReference type="ARBA" id="ARBA00023277"/>
    </source>
</evidence>
<evidence type="ECO:0000313" key="7">
    <source>
        <dbReference type="Proteomes" id="UP000239415"/>
    </source>
</evidence>
<accession>A0A2T0KQA9</accession>
<keyword evidence="5" id="KW-0119">Carbohydrate metabolism</keyword>
<dbReference type="PANTHER" id="PTHR30246:SF1">
    <property type="entry name" value="2-DEHYDRO-3-DEOXY-6-PHOSPHOGALACTONATE ALDOLASE-RELATED"/>
    <property type="match status" value="1"/>
</dbReference>
<dbReference type="GO" id="GO:0016829">
    <property type="term" value="F:lyase activity"/>
    <property type="evidence" value="ECO:0007669"/>
    <property type="project" value="UniProtKB-KW"/>
</dbReference>
<dbReference type="RefSeq" id="WP_203737433.1">
    <property type="nucleotide sequence ID" value="NZ_BOMO01000116.1"/>
</dbReference>
<comment type="pathway">
    <text evidence="1">Carbohydrate acid metabolism.</text>
</comment>
<dbReference type="Proteomes" id="UP000239415">
    <property type="component" value="Unassembled WGS sequence"/>
</dbReference>
<dbReference type="Pfam" id="PF01081">
    <property type="entry name" value="Aldolase"/>
    <property type="match status" value="1"/>
</dbReference>
<protein>
    <submittedName>
        <fullName evidence="6">2-keto-3-deoxy-phosphogluconate aldolase</fullName>
    </submittedName>
</protein>
<dbReference type="EMBL" id="PVMZ01000001">
    <property type="protein sequence ID" value="PRX25934.1"/>
    <property type="molecule type" value="Genomic_DNA"/>
</dbReference>
<sequence>MDTDYSGLPVSGLDEFFAGQRVMVILRGLGSSGAAVEAAHRAWDAGVELVEVPIGQPGDAEILAAVVDAGLGRGKAVGAGTVIAADRVRAAVEAGARYTVAPGFDPQVMGLSRDAGLPHLPGVATPSEVQLAWSAGCRWVKVFPAGTLGPEWFSAIRGPFPDVSFLATGGVTLGAARDYLGAGASIVAFGASAVAPRRVEALAELVRERLGSQ</sequence>
<evidence type="ECO:0000313" key="6">
    <source>
        <dbReference type="EMBL" id="PRX25934.1"/>
    </source>
</evidence>
<proteinExistence type="inferred from homology"/>
<dbReference type="SUPFAM" id="SSF51569">
    <property type="entry name" value="Aldolase"/>
    <property type="match status" value="1"/>
</dbReference>
<dbReference type="PANTHER" id="PTHR30246">
    <property type="entry name" value="2-KETO-3-DEOXY-6-PHOSPHOGLUCONATE ALDOLASE"/>
    <property type="match status" value="1"/>
</dbReference>
<dbReference type="AlphaFoldDB" id="A0A2T0KQA9"/>
<name>A0A2T0KQA9_9ACTN</name>
<comment type="caution">
    <text evidence="6">The sequence shown here is derived from an EMBL/GenBank/DDBJ whole genome shotgun (WGS) entry which is preliminary data.</text>
</comment>
<reference evidence="6 7" key="1">
    <citation type="submission" date="2018-03" db="EMBL/GenBank/DDBJ databases">
        <title>Genomic Encyclopedia of Archaeal and Bacterial Type Strains, Phase II (KMG-II): from individual species to whole genera.</title>
        <authorList>
            <person name="Goeker M."/>
        </authorList>
    </citation>
    <scope>NUCLEOTIDE SEQUENCE [LARGE SCALE GENOMIC DNA]</scope>
    <source>
        <strain evidence="6 7">DSM 43146</strain>
    </source>
</reference>
<evidence type="ECO:0000256" key="2">
    <source>
        <dbReference type="ARBA" id="ARBA00006906"/>
    </source>
</evidence>
<dbReference type="InterPro" id="IPR000887">
    <property type="entry name" value="Aldlse_KDPG_KHG"/>
</dbReference>
<dbReference type="Gene3D" id="3.20.20.70">
    <property type="entry name" value="Aldolase class I"/>
    <property type="match status" value="1"/>
</dbReference>
<comment type="subunit">
    <text evidence="3">Homotrimer.</text>
</comment>
<evidence type="ECO:0000256" key="3">
    <source>
        <dbReference type="ARBA" id="ARBA00011233"/>
    </source>
</evidence>
<gene>
    <name evidence="6" type="ORF">CLV67_101660</name>
</gene>
<organism evidence="6 7">
    <name type="scientific">Actinoplanes italicus</name>
    <dbReference type="NCBI Taxonomy" id="113567"/>
    <lineage>
        <taxon>Bacteria</taxon>
        <taxon>Bacillati</taxon>
        <taxon>Actinomycetota</taxon>
        <taxon>Actinomycetes</taxon>
        <taxon>Micromonosporales</taxon>
        <taxon>Micromonosporaceae</taxon>
        <taxon>Actinoplanes</taxon>
    </lineage>
</organism>
<evidence type="ECO:0000256" key="4">
    <source>
        <dbReference type="ARBA" id="ARBA00023239"/>
    </source>
</evidence>
<keyword evidence="7" id="KW-1185">Reference proteome</keyword>